<sequence>MTPFALRRYRLERAPRTPVLVRASSYGIPAATADDYARLAAYQPDSTAPVLLDHAQYVRFMSELVDALWQALGAETRVFVRFRMPYNGALPANLLDPRVLIGSGLDTQMAFWSRVEAQPGIGIVDRIRRDLDYPGDNTLAFTCASERRLDALEAALLRDWPRYAIRLARAAADAAAPGQPARPPARFA</sequence>
<accession>A0A0E1WD22</accession>
<reference evidence="1" key="1">
    <citation type="submission" date="2009-05" db="EMBL/GenBank/DDBJ databases">
        <authorList>
            <person name="Harkins D.M."/>
            <person name="DeShazer D."/>
            <person name="Woods D.E."/>
            <person name="Brinkac L.M."/>
            <person name="Brown K.A."/>
            <person name="Hung G.C."/>
            <person name="Tuanyok A."/>
            <person name="Zhang B."/>
            <person name="Nierman W.C."/>
        </authorList>
    </citation>
    <scope>NUCLEOTIDE SEQUENCE [LARGE SCALE GENOMIC DNA]</scope>
    <source>
        <strain evidence="1">1710a</strain>
    </source>
</reference>
<evidence type="ECO:0000313" key="1">
    <source>
        <dbReference type="EMBL" id="EET07457.1"/>
    </source>
</evidence>
<gene>
    <name evidence="1" type="ORF">BURPS1710A_0818</name>
</gene>
<dbReference type="HOGENOM" id="CLU_1458711_0_0_4"/>
<proteinExistence type="predicted"/>
<name>A0A0E1WD22_BURPE</name>
<dbReference type="RefSeq" id="WP_004526038.1">
    <property type="nucleotide sequence ID" value="NZ_CM000832.1"/>
</dbReference>
<dbReference type="AlphaFoldDB" id="A0A0E1WD22"/>
<organism evidence="1">
    <name type="scientific">Burkholderia pseudomallei 1710a</name>
    <dbReference type="NCBI Taxonomy" id="320371"/>
    <lineage>
        <taxon>Bacteria</taxon>
        <taxon>Pseudomonadati</taxon>
        <taxon>Pseudomonadota</taxon>
        <taxon>Betaproteobacteria</taxon>
        <taxon>Burkholderiales</taxon>
        <taxon>Burkholderiaceae</taxon>
        <taxon>Burkholderia</taxon>
        <taxon>pseudomallei group</taxon>
    </lineage>
</organism>
<dbReference type="Proteomes" id="UP000001812">
    <property type="component" value="Chromosome I"/>
</dbReference>
<dbReference type="EMBL" id="CM000832">
    <property type="protein sequence ID" value="EET07457.1"/>
    <property type="molecule type" value="Genomic_DNA"/>
</dbReference>
<protein>
    <submittedName>
        <fullName evidence="1">Uncharacterized protein</fullName>
    </submittedName>
</protein>